<keyword evidence="13" id="KW-1185">Reference proteome</keyword>
<evidence type="ECO:0000256" key="7">
    <source>
        <dbReference type="ARBA" id="ARBA00022840"/>
    </source>
</evidence>
<evidence type="ECO:0000256" key="1">
    <source>
        <dbReference type="ARBA" id="ARBA00012513"/>
    </source>
</evidence>
<feature type="compositionally biased region" description="Basic and acidic residues" evidence="10">
    <location>
        <begin position="311"/>
        <end position="325"/>
    </location>
</feature>
<evidence type="ECO:0000259" key="11">
    <source>
        <dbReference type="PROSITE" id="PS50011"/>
    </source>
</evidence>
<dbReference type="SUPFAM" id="SSF82185">
    <property type="entry name" value="Histone H3 K4-specific methyltransferase SET7/9 N-terminal domain"/>
    <property type="match status" value="1"/>
</dbReference>
<dbReference type="SUPFAM" id="SSF56112">
    <property type="entry name" value="Protein kinase-like (PK-like)"/>
    <property type="match status" value="1"/>
</dbReference>
<evidence type="ECO:0000256" key="4">
    <source>
        <dbReference type="ARBA" id="ARBA00022737"/>
    </source>
</evidence>
<evidence type="ECO:0000256" key="6">
    <source>
        <dbReference type="ARBA" id="ARBA00022777"/>
    </source>
</evidence>
<gene>
    <name evidence="12" type="ORF">FGO68_gene13352</name>
</gene>
<feature type="region of interest" description="Disordered" evidence="10">
    <location>
        <begin position="311"/>
        <end position="334"/>
    </location>
</feature>
<keyword evidence="3" id="KW-0808">Transferase</keyword>
<dbReference type="PANTHER" id="PTHR44899:SF3">
    <property type="entry name" value="SERINE_THREONINE-PROTEIN KINASE NEK1"/>
    <property type="match status" value="1"/>
</dbReference>
<evidence type="ECO:0000256" key="8">
    <source>
        <dbReference type="ARBA" id="ARBA00047899"/>
    </source>
</evidence>
<dbReference type="Gene3D" id="1.10.510.10">
    <property type="entry name" value="Transferase(Phosphotransferase) domain 1"/>
    <property type="match status" value="1"/>
</dbReference>
<evidence type="ECO:0000313" key="12">
    <source>
        <dbReference type="EMBL" id="TNV81531.1"/>
    </source>
</evidence>
<dbReference type="Proteomes" id="UP000785679">
    <property type="component" value="Unassembled WGS sequence"/>
</dbReference>
<evidence type="ECO:0000313" key="13">
    <source>
        <dbReference type="Proteomes" id="UP000785679"/>
    </source>
</evidence>
<keyword evidence="7" id="KW-0067">ATP-binding</keyword>
<comment type="caution">
    <text evidence="12">The sequence shown here is derived from an EMBL/GenBank/DDBJ whole genome shotgun (WGS) entry which is preliminary data.</text>
</comment>
<accession>A0A8J8T4S8</accession>
<dbReference type="EMBL" id="RRYP01006031">
    <property type="protein sequence ID" value="TNV81531.1"/>
    <property type="molecule type" value="Genomic_DNA"/>
</dbReference>
<dbReference type="Gene3D" id="2.20.110.10">
    <property type="entry name" value="Histone H3 K4-specific methyltransferase SET7/9 N-terminal domain"/>
    <property type="match status" value="2"/>
</dbReference>
<dbReference type="PANTHER" id="PTHR44899">
    <property type="entry name" value="CAMK FAMILY PROTEIN KINASE"/>
    <property type="match status" value="1"/>
</dbReference>
<dbReference type="InterPro" id="IPR051131">
    <property type="entry name" value="NEK_Ser/Thr_kinase_NIMA"/>
</dbReference>
<keyword evidence="2" id="KW-0723">Serine/threonine-protein kinase</keyword>
<comment type="catalytic activity">
    <reaction evidence="9">
        <text>L-seryl-[protein] + ATP = O-phospho-L-seryl-[protein] + ADP + H(+)</text>
        <dbReference type="Rhea" id="RHEA:17989"/>
        <dbReference type="Rhea" id="RHEA-COMP:9863"/>
        <dbReference type="Rhea" id="RHEA-COMP:11604"/>
        <dbReference type="ChEBI" id="CHEBI:15378"/>
        <dbReference type="ChEBI" id="CHEBI:29999"/>
        <dbReference type="ChEBI" id="CHEBI:30616"/>
        <dbReference type="ChEBI" id="CHEBI:83421"/>
        <dbReference type="ChEBI" id="CHEBI:456216"/>
        <dbReference type="EC" id="2.7.11.1"/>
    </reaction>
</comment>
<dbReference type="InterPro" id="IPR003409">
    <property type="entry name" value="MORN"/>
</dbReference>
<evidence type="ECO:0000256" key="5">
    <source>
        <dbReference type="ARBA" id="ARBA00022741"/>
    </source>
</evidence>
<dbReference type="InterPro" id="IPR000719">
    <property type="entry name" value="Prot_kinase_dom"/>
</dbReference>
<dbReference type="Pfam" id="PF02493">
    <property type="entry name" value="MORN"/>
    <property type="match status" value="3"/>
</dbReference>
<dbReference type="SMART" id="SM00220">
    <property type="entry name" value="S_TKc"/>
    <property type="match status" value="1"/>
</dbReference>
<evidence type="ECO:0000256" key="9">
    <source>
        <dbReference type="ARBA" id="ARBA00048679"/>
    </source>
</evidence>
<dbReference type="InterPro" id="IPR011009">
    <property type="entry name" value="Kinase-like_dom_sf"/>
</dbReference>
<keyword evidence="5" id="KW-0547">Nucleotide-binding</keyword>
<name>A0A8J8T4S8_HALGN</name>
<sequence length="652" mass="74590">MVEPLSARAQPQINGYFKIRPLGKGTYGEAFLVEHAESRIRHAMKIVSEDYNPQQEMTEVEFLSKTKHPFIIKYIESFSIFESFRDWLCIVLEYADGCDLRSKMKAMNYNIPEKLALNLFTHACLGLLEMHSRGIIHRDIKPDNILIVGEVSGGIAKLGDFGTVKCIDYQANHTSRKGTIMYFAPERRTKNYSFESDVWSLGVVLYEMLSGGKHPFRYEKFEEGECYLIELSKLDMDQLPENISKSSKDLVNKLLEKDPKQRLSIQQVIKEPLIQHRIMLIVDDLVNGAEIAEKIKEQLLSLNLPCGEGEADQKKDGAGLEEQKTCSHYNPSTAASSLKTQDQVSIHENIQQLSLQNIKLSMTQSQESLSSSNLFTQQKLDDLISTFNKPLSKKKGFLSSLFSFSKDYTPQLNSLGQSKMTECILQFGWKWSLSQLNEKASTTRTIKWTSFEGANRTNGYCTLQEGVYYGQTLGGKRDGWGIVYCTDTGNRQFLYECEWKQGTPANGRYIFIVDNKWYKYEGTLDHYYALTGTGSMHREDGHQYYGEFKQGHYHGQGHYKWPSGNSYDGEFQNDNMHGQGKFNWPNGDSYDGAWENDNKHGQGRLTYANGEYEDGQFENDKLIGVSKYYSKEGKLIYHRTWEDGKLVKTESV</sequence>
<evidence type="ECO:0000256" key="10">
    <source>
        <dbReference type="SAM" id="MobiDB-lite"/>
    </source>
</evidence>
<reference evidence="12" key="1">
    <citation type="submission" date="2019-06" db="EMBL/GenBank/DDBJ databases">
        <authorList>
            <person name="Zheng W."/>
        </authorList>
    </citation>
    <scope>NUCLEOTIDE SEQUENCE</scope>
    <source>
        <strain evidence="12">QDHG01</strain>
    </source>
</reference>
<comment type="catalytic activity">
    <reaction evidence="8">
        <text>L-threonyl-[protein] + ATP = O-phospho-L-threonyl-[protein] + ADP + H(+)</text>
        <dbReference type="Rhea" id="RHEA:46608"/>
        <dbReference type="Rhea" id="RHEA-COMP:11060"/>
        <dbReference type="Rhea" id="RHEA-COMP:11605"/>
        <dbReference type="ChEBI" id="CHEBI:15378"/>
        <dbReference type="ChEBI" id="CHEBI:30013"/>
        <dbReference type="ChEBI" id="CHEBI:30616"/>
        <dbReference type="ChEBI" id="CHEBI:61977"/>
        <dbReference type="ChEBI" id="CHEBI:456216"/>
        <dbReference type="EC" id="2.7.11.1"/>
    </reaction>
</comment>
<dbReference type="GO" id="GO:0004674">
    <property type="term" value="F:protein serine/threonine kinase activity"/>
    <property type="evidence" value="ECO:0007669"/>
    <property type="project" value="UniProtKB-KW"/>
</dbReference>
<protein>
    <recommendedName>
        <fullName evidence="1">non-specific serine/threonine protein kinase</fullName>
        <ecNumber evidence="1">2.7.11.1</ecNumber>
    </recommendedName>
</protein>
<keyword evidence="4" id="KW-0677">Repeat</keyword>
<dbReference type="PROSITE" id="PS50011">
    <property type="entry name" value="PROTEIN_KINASE_DOM"/>
    <property type="match status" value="1"/>
</dbReference>
<dbReference type="EC" id="2.7.11.1" evidence="1"/>
<dbReference type="InterPro" id="IPR008271">
    <property type="entry name" value="Ser/Thr_kinase_AS"/>
</dbReference>
<keyword evidence="6" id="KW-0418">Kinase</keyword>
<evidence type="ECO:0000256" key="3">
    <source>
        <dbReference type="ARBA" id="ARBA00022679"/>
    </source>
</evidence>
<dbReference type="AlphaFoldDB" id="A0A8J8T4S8"/>
<evidence type="ECO:0000256" key="2">
    <source>
        <dbReference type="ARBA" id="ARBA00022527"/>
    </source>
</evidence>
<dbReference type="PROSITE" id="PS00108">
    <property type="entry name" value="PROTEIN_KINASE_ST"/>
    <property type="match status" value="1"/>
</dbReference>
<feature type="domain" description="Protein kinase" evidence="11">
    <location>
        <begin position="16"/>
        <end position="274"/>
    </location>
</feature>
<dbReference type="GO" id="GO:0005524">
    <property type="term" value="F:ATP binding"/>
    <property type="evidence" value="ECO:0007669"/>
    <property type="project" value="UniProtKB-KW"/>
</dbReference>
<dbReference type="SMART" id="SM00698">
    <property type="entry name" value="MORN"/>
    <property type="match status" value="4"/>
</dbReference>
<proteinExistence type="predicted"/>
<organism evidence="12 13">
    <name type="scientific">Halteria grandinella</name>
    <dbReference type="NCBI Taxonomy" id="5974"/>
    <lineage>
        <taxon>Eukaryota</taxon>
        <taxon>Sar</taxon>
        <taxon>Alveolata</taxon>
        <taxon>Ciliophora</taxon>
        <taxon>Intramacronucleata</taxon>
        <taxon>Spirotrichea</taxon>
        <taxon>Stichotrichia</taxon>
        <taxon>Sporadotrichida</taxon>
        <taxon>Halteriidae</taxon>
        <taxon>Halteria</taxon>
    </lineage>
</organism>
<dbReference type="Pfam" id="PF00069">
    <property type="entry name" value="Pkinase"/>
    <property type="match status" value="1"/>
</dbReference>